<sequence>MTREEILTIGKHCSLDTCRKTDFLPAKVAICVYCKVDYCAEHATPSLEYSDENHYCESYKEAEIARKSKSKNSYNELDMCSQESCNTKLISPISCIECSRTFCTYHYHPTTHRCQTSRRLANNGRSAASNNAGLAALKRLGQSNSNTTAKQPPREPQERDTGERKTNKESTSILAKVIPNMERIQAGGPIKTPLASLKHDKRSKSERDSQMRALLDREKKGILSSNDKLRLAEMRALESQSPKARDCKVQ</sequence>
<dbReference type="InterPro" id="IPR035896">
    <property type="entry name" value="AN1-like_Znf"/>
</dbReference>
<protein>
    <recommendedName>
        <fullName evidence="5">AN1-type domain-containing protein</fullName>
    </recommendedName>
</protein>
<dbReference type="Pfam" id="PF01428">
    <property type="entry name" value="zf-AN1"/>
    <property type="match status" value="1"/>
</dbReference>
<dbReference type="SMART" id="SM00154">
    <property type="entry name" value="ZnF_AN1"/>
    <property type="match status" value="2"/>
</dbReference>
<evidence type="ECO:0000256" key="2">
    <source>
        <dbReference type="ARBA" id="ARBA00022771"/>
    </source>
</evidence>
<evidence type="ECO:0000313" key="11">
    <source>
        <dbReference type="Proteomes" id="UP000310708"/>
    </source>
</evidence>
<dbReference type="SUPFAM" id="SSF118310">
    <property type="entry name" value="AN1-like Zinc finger"/>
    <property type="match status" value="2"/>
</dbReference>
<dbReference type="GO" id="GO:0005737">
    <property type="term" value="C:cytoplasm"/>
    <property type="evidence" value="ECO:0007669"/>
    <property type="project" value="TreeGrafter"/>
</dbReference>
<dbReference type="GO" id="GO:0008270">
    <property type="term" value="F:zinc ion binding"/>
    <property type="evidence" value="ECO:0007669"/>
    <property type="project" value="UniProtKB-KW"/>
</dbReference>
<dbReference type="Gene3D" id="4.10.1110.10">
    <property type="entry name" value="AN1-like Zinc finger"/>
    <property type="match status" value="2"/>
</dbReference>
<feature type="compositionally biased region" description="Polar residues" evidence="4">
    <location>
        <begin position="141"/>
        <end position="150"/>
    </location>
</feature>
<organism evidence="7 9">
    <name type="scientific">Wallemia mellicola</name>
    <dbReference type="NCBI Taxonomy" id="1708541"/>
    <lineage>
        <taxon>Eukaryota</taxon>
        <taxon>Fungi</taxon>
        <taxon>Dikarya</taxon>
        <taxon>Basidiomycota</taxon>
        <taxon>Wallemiomycotina</taxon>
        <taxon>Wallemiomycetes</taxon>
        <taxon>Wallemiales</taxon>
        <taxon>Wallemiaceae</taxon>
        <taxon>Wallemia</taxon>
    </lineage>
</organism>
<dbReference type="InterPro" id="IPR000058">
    <property type="entry name" value="Znf_AN1"/>
</dbReference>
<dbReference type="Proteomes" id="UP000305647">
    <property type="component" value="Unassembled WGS sequence"/>
</dbReference>
<evidence type="ECO:0000256" key="1">
    <source>
        <dbReference type="ARBA" id="ARBA00022723"/>
    </source>
</evidence>
<evidence type="ECO:0000313" key="6">
    <source>
        <dbReference type="EMBL" id="TIB81787.1"/>
    </source>
</evidence>
<accession>A0A4T0R592</accession>
<name>A0A4T0R592_9BASI</name>
<reference evidence="9 10" key="1">
    <citation type="submission" date="2019-03" db="EMBL/GenBank/DDBJ databases">
        <title>Sequencing 25 genomes of Wallemia mellicola.</title>
        <authorList>
            <person name="Gostincar C."/>
        </authorList>
    </citation>
    <scope>NUCLEOTIDE SEQUENCE [LARGE SCALE GENOMIC DNA]</scope>
    <source>
        <strain evidence="6 10">EXF-6152</strain>
        <strain evidence="8 11">EXF-757</strain>
        <strain evidence="7 9">EXF-8738</strain>
    </source>
</reference>
<dbReference type="Proteomes" id="UP000310708">
    <property type="component" value="Unassembled WGS sequence"/>
</dbReference>
<dbReference type="PANTHER" id="PTHR14677:SF20">
    <property type="entry name" value="ZINC FINGER AN1-TYPE CONTAINING 2A-RELATED"/>
    <property type="match status" value="1"/>
</dbReference>
<dbReference type="EMBL" id="SPRC01000005">
    <property type="protein sequence ID" value="TIB81787.1"/>
    <property type="molecule type" value="Genomic_DNA"/>
</dbReference>
<keyword evidence="1" id="KW-0479">Metal-binding</keyword>
<dbReference type="EMBL" id="SPRX01000056">
    <property type="protein sequence ID" value="TIC63039.1"/>
    <property type="molecule type" value="Genomic_DNA"/>
</dbReference>
<evidence type="ECO:0000313" key="8">
    <source>
        <dbReference type="EMBL" id="TIC63039.1"/>
    </source>
</evidence>
<evidence type="ECO:0000313" key="7">
    <source>
        <dbReference type="EMBL" id="TIC32955.1"/>
    </source>
</evidence>
<dbReference type="Proteomes" id="UP000310685">
    <property type="component" value="Unassembled WGS sequence"/>
</dbReference>
<evidence type="ECO:0000259" key="5">
    <source>
        <dbReference type="SMART" id="SM00154"/>
    </source>
</evidence>
<comment type="caution">
    <text evidence="7">The sequence shown here is derived from an EMBL/GenBank/DDBJ whole genome shotgun (WGS) entry which is preliminary data.</text>
</comment>
<keyword evidence="2" id="KW-0863">Zinc-finger</keyword>
<evidence type="ECO:0000313" key="10">
    <source>
        <dbReference type="Proteomes" id="UP000310685"/>
    </source>
</evidence>
<feature type="compositionally biased region" description="Basic and acidic residues" evidence="4">
    <location>
        <begin position="203"/>
        <end position="226"/>
    </location>
</feature>
<dbReference type="AlphaFoldDB" id="A0A4T0R592"/>
<feature type="region of interest" description="Disordered" evidence="4">
    <location>
        <begin position="140"/>
        <end position="226"/>
    </location>
</feature>
<gene>
    <name evidence="8" type="ORF">E3Q01_03613</name>
    <name evidence="7" type="ORF">E3Q10_00883</name>
    <name evidence="6" type="ORF">E3Q22_00700</name>
</gene>
<proteinExistence type="predicted"/>
<keyword evidence="3" id="KW-0862">Zinc</keyword>
<dbReference type="EMBL" id="SPRO01000006">
    <property type="protein sequence ID" value="TIC32955.1"/>
    <property type="molecule type" value="Genomic_DNA"/>
</dbReference>
<feature type="domain" description="AN1-type" evidence="5">
    <location>
        <begin position="13"/>
        <end position="61"/>
    </location>
</feature>
<evidence type="ECO:0000256" key="3">
    <source>
        <dbReference type="ARBA" id="ARBA00022833"/>
    </source>
</evidence>
<dbReference type="PANTHER" id="PTHR14677">
    <property type="entry name" value="ARSENITE INDUCUBLE RNA ASSOCIATED PROTEIN AIP-1-RELATED"/>
    <property type="match status" value="1"/>
</dbReference>
<evidence type="ECO:0000256" key="4">
    <source>
        <dbReference type="SAM" id="MobiDB-lite"/>
    </source>
</evidence>
<evidence type="ECO:0000313" key="9">
    <source>
        <dbReference type="Proteomes" id="UP000305647"/>
    </source>
</evidence>
<feature type="domain" description="AN1-type" evidence="5">
    <location>
        <begin position="80"/>
        <end position="119"/>
    </location>
</feature>
<feature type="compositionally biased region" description="Basic and acidic residues" evidence="4">
    <location>
        <begin position="152"/>
        <end position="168"/>
    </location>
</feature>